<name>A0ACB9RJD3_9MYRT</name>
<gene>
    <name evidence="1" type="ORF">MLD38_005417</name>
</gene>
<sequence>MLLNKQRKGAGARGEKGGNRFLISVTVLGSAGPIRLVVKEEQHVGAVIDTVLKSYAREGRLPVLGSNLDEFLLYCLNHGSDALNPWEIDREEWRAKLPPVQEAEDGHPCI</sequence>
<evidence type="ECO:0000313" key="2">
    <source>
        <dbReference type="Proteomes" id="UP001057402"/>
    </source>
</evidence>
<protein>
    <submittedName>
        <fullName evidence="1">Uncharacterized protein</fullName>
    </submittedName>
</protein>
<dbReference type="Proteomes" id="UP001057402">
    <property type="component" value="Chromosome 3"/>
</dbReference>
<proteinExistence type="predicted"/>
<accession>A0ACB9RJD3</accession>
<comment type="caution">
    <text evidence="1">The sequence shown here is derived from an EMBL/GenBank/DDBJ whole genome shotgun (WGS) entry which is preliminary data.</text>
</comment>
<organism evidence="1 2">
    <name type="scientific">Melastoma candidum</name>
    <dbReference type="NCBI Taxonomy" id="119954"/>
    <lineage>
        <taxon>Eukaryota</taxon>
        <taxon>Viridiplantae</taxon>
        <taxon>Streptophyta</taxon>
        <taxon>Embryophyta</taxon>
        <taxon>Tracheophyta</taxon>
        <taxon>Spermatophyta</taxon>
        <taxon>Magnoliopsida</taxon>
        <taxon>eudicotyledons</taxon>
        <taxon>Gunneridae</taxon>
        <taxon>Pentapetalae</taxon>
        <taxon>rosids</taxon>
        <taxon>malvids</taxon>
        <taxon>Myrtales</taxon>
        <taxon>Melastomataceae</taxon>
        <taxon>Melastomatoideae</taxon>
        <taxon>Melastomateae</taxon>
        <taxon>Melastoma</taxon>
    </lineage>
</organism>
<keyword evidence="2" id="KW-1185">Reference proteome</keyword>
<evidence type="ECO:0000313" key="1">
    <source>
        <dbReference type="EMBL" id="KAI4379078.1"/>
    </source>
</evidence>
<dbReference type="EMBL" id="CM042882">
    <property type="protein sequence ID" value="KAI4379078.1"/>
    <property type="molecule type" value="Genomic_DNA"/>
</dbReference>
<reference evidence="2" key="1">
    <citation type="journal article" date="2023" name="Front. Plant Sci.">
        <title>Chromosomal-level genome assembly of Melastoma candidum provides insights into trichome evolution.</title>
        <authorList>
            <person name="Zhong Y."/>
            <person name="Wu W."/>
            <person name="Sun C."/>
            <person name="Zou P."/>
            <person name="Liu Y."/>
            <person name="Dai S."/>
            <person name="Zhou R."/>
        </authorList>
    </citation>
    <scope>NUCLEOTIDE SEQUENCE [LARGE SCALE GENOMIC DNA]</scope>
</reference>